<dbReference type="PROSITE" id="PS51126">
    <property type="entry name" value="DILUTE"/>
    <property type="match status" value="1"/>
</dbReference>
<dbReference type="EMBL" id="BPVZ01000053">
    <property type="protein sequence ID" value="GKV19498.1"/>
    <property type="molecule type" value="Genomic_DNA"/>
</dbReference>
<sequence>MRRSKTTSDLSLAMARKKVASVVVGSLVWAEDPQVAWIDGEVEEVNGEEITINCTNEKVVSLSHESKVEELTFHLQLEKQMRSDLEKEMQLQWQENVKLKSALEEIQLQFQETKALQIKEPEAAKNVAGHVAVIESDAAKKVAEHSVTQEVPVFDNELMAKLKAENQELMAQVSSLEMKFDETSKLSEEWLKQALDAESKIIELKTTMQKLEERVADMQHEDQVLRQQALLNTQVSRKVSPSSSQHMENGHLDPQNSSPKRKVVTDPMKRSQSGPLQEIVDDLITCVTKNVGFDKGVPVAAITIYKCLLNWKSFESERTSVFDRLIQMIGSAIEENEDKNDHLAYWLSNTSALLFLLQRCLKGNGASGSSSQLPPAPTSFLGRMAQGFRSSSTNLAADTFRQVEAKYPALLFKQQLTAIVEKIYGIIQENLKRELVPIISSCMQASKGSKGTASQSSEESVGSSPSVSHWSSVIECLDRLLSTLKENFVPPILAQKIFTQIFSIINVDLFNSLLLREEFCTFSNGEYVKSGLVEPELWHEQATEVYTGTSQDELKHTRQAIGFLVLHDKSKITYHEITNELCPVLSAQQRYRICTRYRDDDSNTLSVSPDVISRIKVLLTDDSNVDDSNSFLLEEDLSLLFSIDDIFGAFELKDFAVAKAPAELLHHQHFPFLQEQGHASA</sequence>
<feature type="domain" description="Dilute" evidence="5">
    <location>
        <begin position="323"/>
        <end position="621"/>
    </location>
</feature>
<dbReference type="PANTHER" id="PTHR16027">
    <property type="entry name" value="DILUTE DOMAIN-CONTAINING PROTEIN YPR089W"/>
    <property type="match status" value="1"/>
</dbReference>
<feature type="coiled-coil region" evidence="3">
    <location>
        <begin position="159"/>
        <end position="228"/>
    </location>
</feature>
<dbReference type="CDD" id="cd15475">
    <property type="entry name" value="MyosinXI_CBD"/>
    <property type="match status" value="1"/>
</dbReference>
<dbReference type="Proteomes" id="UP001054252">
    <property type="component" value="Unassembled WGS sequence"/>
</dbReference>
<evidence type="ECO:0000256" key="3">
    <source>
        <dbReference type="SAM" id="Coils"/>
    </source>
</evidence>
<feature type="domain" description="Myosin N-terminal SH3-like" evidence="6">
    <location>
        <begin position="23"/>
        <end position="72"/>
    </location>
</feature>
<dbReference type="AlphaFoldDB" id="A0AAV5K424"/>
<evidence type="ECO:0000256" key="4">
    <source>
        <dbReference type="SAM" id="MobiDB-lite"/>
    </source>
</evidence>
<dbReference type="GO" id="GO:0003774">
    <property type="term" value="F:cytoskeletal motor activity"/>
    <property type="evidence" value="ECO:0007669"/>
    <property type="project" value="InterPro"/>
</dbReference>
<dbReference type="PANTHER" id="PTHR16027:SF6">
    <property type="entry name" value="DILUTE DOMAIN-CONTAINING PROTEIN"/>
    <property type="match status" value="1"/>
</dbReference>
<evidence type="ECO:0000259" key="6">
    <source>
        <dbReference type="PROSITE" id="PS51844"/>
    </source>
</evidence>
<comment type="caution">
    <text evidence="7">The sequence shown here is derived from an EMBL/GenBank/DDBJ whole genome shotgun (WGS) entry which is preliminary data.</text>
</comment>
<feature type="region of interest" description="Disordered" evidence="4">
    <location>
        <begin position="235"/>
        <end position="273"/>
    </location>
</feature>
<evidence type="ECO:0008006" key="9">
    <source>
        <dbReference type="Google" id="ProtNLM"/>
    </source>
</evidence>
<dbReference type="GO" id="GO:0007015">
    <property type="term" value="P:actin filament organization"/>
    <property type="evidence" value="ECO:0007669"/>
    <property type="project" value="InterPro"/>
</dbReference>
<protein>
    <recommendedName>
        <fullName evidence="9">Dilute domain-containing protein</fullName>
    </recommendedName>
</protein>
<dbReference type="Pfam" id="PF01843">
    <property type="entry name" value="DIL"/>
    <property type="match status" value="1"/>
</dbReference>
<keyword evidence="8" id="KW-1185">Reference proteome</keyword>
<dbReference type="InterPro" id="IPR016024">
    <property type="entry name" value="ARM-type_fold"/>
</dbReference>
<organism evidence="7 8">
    <name type="scientific">Rubroshorea leprosula</name>
    <dbReference type="NCBI Taxonomy" id="152421"/>
    <lineage>
        <taxon>Eukaryota</taxon>
        <taxon>Viridiplantae</taxon>
        <taxon>Streptophyta</taxon>
        <taxon>Embryophyta</taxon>
        <taxon>Tracheophyta</taxon>
        <taxon>Spermatophyta</taxon>
        <taxon>Magnoliopsida</taxon>
        <taxon>eudicotyledons</taxon>
        <taxon>Gunneridae</taxon>
        <taxon>Pentapetalae</taxon>
        <taxon>rosids</taxon>
        <taxon>malvids</taxon>
        <taxon>Malvales</taxon>
        <taxon>Dipterocarpaceae</taxon>
        <taxon>Rubroshorea</taxon>
    </lineage>
</organism>
<gene>
    <name evidence="7" type="ORF">SLEP1_g29752</name>
</gene>
<dbReference type="GO" id="GO:0016459">
    <property type="term" value="C:myosin complex"/>
    <property type="evidence" value="ECO:0007669"/>
    <property type="project" value="InterPro"/>
</dbReference>
<feature type="compositionally biased region" description="Polar residues" evidence="4">
    <location>
        <begin position="235"/>
        <end position="247"/>
    </location>
</feature>
<dbReference type="InterPro" id="IPR004009">
    <property type="entry name" value="SH3_Myosin"/>
</dbReference>
<dbReference type="SMART" id="SM01132">
    <property type="entry name" value="DIL"/>
    <property type="match status" value="1"/>
</dbReference>
<name>A0AAV5K424_9ROSI</name>
<dbReference type="SUPFAM" id="SSF48371">
    <property type="entry name" value="ARM repeat"/>
    <property type="match status" value="1"/>
</dbReference>
<evidence type="ECO:0000256" key="1">
    <source>
        <dbReference type="ARBA" id="ARBA00022741"/>
    </source>
</evidence>
<evidence type="ECO:0000256" key="2">
    <source>
        <dbReference type="ARBA" id="ARBA00022840"/>
    </source>
</evidence>
<reference evidence="7 8" key="1">
    <citation type="journal article" date="2021" name="Commun. Biol.">
        <title>The genome of Shorea leprosula (Dipterocarpaceae) highlights the ecological relevance of drought in aseasonal tropical rainforests.</title>
        <authorList>
            <person name="Ng K.K.S."/>
            <person name="Kobayashi M.J."/>
            <person name="Fawcett J.A."/>
            <person name="Hatakeyama M."/>
            <person name="Paape T."/>
            <person name="Ng C.H."/>
            <person name="Ang C.C."/>
            <person name="Tnah L.H."/>
            <person name="Lee C.T."/>
            <person name="Nishiyama T."/>
            <person name="Sese J."/>
            <person name="O'Brien M.J."/>
            <person name="Copetti D."/>
            <person name="Mohd Noor M.I."/>
            <person name="Ong R.C."/>
            <person name="Putra M."/>
            <person name="Sireger I.Z."/>
            <person name="Indrioko S."/>
            <person name="Kosugi Y."/>
            <person name="Izuno A."/>
            <person name="Isagi Y."/>
            <person name="Lee S.L."/>
            <person name="Shimizu K.K."/>
        </authorList>
    </citation>
    <scope>NUCLEOTIDE SEQUENCE [LARGE SCALE GENOMIC DNA]</scope>
    <source>
        <strain evidence="7">214</strain>
    </source>
</reference>
<dbReference type="InterPro" id="IPR037975">
    <property type="entry name" value="MyosinXI_CBD"/>
</dbReference>
<keyword evidence="1" id="KW-0547">Nucleotide-binding</keyword>
<proteinExistence type="predicted"/>
<keyword evidence="2" id="KW-0067">ATP-binding</keyword>
<accession>A0AAV5K424</accession>
<dbReference type="Pfam" id="PF02736">
    <property type="entry name" value="Myosin_N"/>
    <property type="match status" value="1"/>
</dbReference>
<dbReference type="InterPro" id="IPR002710">
    <property type="entry name" value="Dilute_dom"/>
</dbReference>
<dbReference type="GO" id="GO:0005524">
    <property type="term" value="F:ATP binding"/>
    <property type="evidence" value="ECO:0007669"/>
    <property type="project" value="UniProtKB-KW"/>
</dbReference>
<dbReference type="PROSITE" id="PS51844">
    <property type="entry name" value="SH3_LIKE"/>
    <property type="match status" value="1"/>
</dbReference>
<dbReference type="InterPro" id="IPR052072">
    <property type="entry name" value="Vascular_dev_regulator"/>
</dbReference>
<evidence type="ECO:0000313" key="7">
    <source>
        <dbReference type="EMBL" id="GKV19498.1"/>
    </source>
</evidence>
<evidence type="ECO:0000313" key="8">
    <source>
        <dbReference type="Proteomes" id="UP001054252"/>
    </source>
</evidence>
<evidence type="ECO:0000259" key="5">
    <source>
        <dbReference type="PROSITE" id="PS51126"/>
    </source>
</evidence>
<keyword evidence="3" id="KW-0175">Coiled coil</keyword>